<keyword evidence="2" id="KW-0812">Transmembrane</keyword>
<feature type="transmembrane region" description="Helical" evidence="2">
    <location>
        <begin position="276"/>
        <end position="297"/>
    </location>
</feature>
<reference evidence="3 4" key="1">
    <citation type="submission" date="2022-04" db="EMBL/GenBank/DDBJ databases">
        <title>Paracoccus sp. YLB-12 draft genome sequence.</title>
        <authorList>
            <person name="Yu L."/>
        </authorList>
    </citation>
    <scope>NUCLEOTIDE SEQUENCE [LARGE SCALE GENOMIC DNA]</scope>
    <source>
        <strain evidence="3 4">YLB-12</strain>
    </source>
</reference>
<sequence length="404" mass="44978">MVMRISILIWLAMLTGAWAQGDTRLMILHDHGNPVVSEMVTLTIRGEYDLTVSLEDMQFPDSRDYDWIQIARDDWHKERVDGRLLQIFERKVAIFPRQPGLLTIGPVTHHLTFVTGDEGRETVDVTAPPARVNVKPFPGNRQPLAAQRLTLTDELSANPGQLRKDEVLTRRVTIEALGTLSHLLPPRPDLRQPWMISFTQPEQRETIPTPDGPVARVVWEWQLRPHTGEPAILPAETFPWFNTDNRQVEIAAMKPIPFGLAGFGANIGDSGPAPHYLGLIGGAIVAAGIIAALVLLLQGQGFGRKSEVIRRLRRLLPSPHLRAMRLAARENDLPALRGAAAAHLHWRGQREAPALAALDRQIFAHNPPRDFDPMHWLRDFHRATAPAPIKAPESGQTGPARESG</sequence>
<name>A0ABT2KEG5_9RHOB</name>
<evidence type="ECO:0000256" key="2">
    <source>
        <dbReference type="SAM" id="Phobius"/>
    </source>
</evidence>
<evidence type="ECO:0000313" key="3">
    <source>
        <dbReference type="EMBL" id="MCT4334648.1"/>
    </source>
</evidence>
<keyword evidence="2" id="KW-0472">Membrane</keyword>
<keyword evidence="4" id="KW-1185">Reference proteome</keyword>
<proteinExistence type="predicted"/>
<dbReference type="Proteomes" id="UP001320702">
    <property type="component" value="Unassembled WGS sequence"/>
</dbReference>
<gene>
    <name evidence="3" type="ORF">MU516_17490</name>
</gene>
<dbReference type="EMBL" id="JANAVZ010000016">
    <property type="protein sequence ID" value="MCT4334648.1"/>
    <property type="molecule type" value="Genomic_DNA"/>
</dbReference>
<dbReference type="PANTHER" id="PTHR40940:SF2">
    <property type="entry name" value="BATD"/>
    <property type="match status" value="1"/>
</dbReference>
<dbReference type="RefSeq" id="WP_260278549.1">
    <property type="nucleotide sequence ID" value="NZ_JANAVZ010000016.1"/>
</dbReference>
<feature type="region of interest" description="Disordered" evidence="1">
    <location>
        <begin position="385"/>
        <end position="404"/>
    </location>
</feature>
<evidence type="ECO:0000313" key="4">
    <source>
        <dbReference type="Proteomes" id="UP001320702"/>
    </source>
</evidence>
<dbReference type="PANTHER" id="PTHR40940">
    <property type="entry name" value="PROTEIN BATD-RELATED"/>
    <property type="match status" value="1"/>
</dbReference>
<keyword evidence="2" id="KW-1133">Transmembrane helix</keyword>
<comment type="caution">
    <text evidence="3">The sequence shown here is derived from an EMBL/GenBank/DDBJ whole genome shotgun (WGS) entry which is preliminary data.</text>
</comment>
<evidence type="ECO:0008006" key="5">
    <source>
        <dbReference type="Google" id="ProtNLM"/>
    </source>
</evidence>
<accession>A0ABT2KEG5</accession>
<organism evidence="3 4">
    <name type="scientific">Paracoccus maritimus</name>
    <dbReference type="NCBI Taxonomy" id="2933292"/>
    <lineage>
        <taxon>Bacteria</taxon>
        <taxon>Pseudomonadati</taxon>
        <taxon>Pseudomonadota</taxon>
        <taxon>Alphaproteobacteria</taxon>
        <taxon>Rhodobacterales</taxon>
        <taxon>Paracoccaceae</taxon>
        <taxon>Paracoccus</taxon>
    </lineage>
</organism>
<protein>
    <recommendedName>
        <fullName evidence="5">Oxygen tolerance</fullName>
    </recommendedName>
</protein>
<evidence type="ECO:0000256" key="1">
    <source>
        <dbReference type="SAM" id="MobiDB-lite"/>
    </source>
</evidence>
<dbReference type="InterPro" id="IPR025738">
    <property type="entry name" value="BatD"/>
</dbReference>